<dbReference type="Gene3D" id="3.40.630.30">
    <property type="match status" value="1"/>
</dbReference>
<dbReference type="OrthoDB" id="9796919at2"/>
<dbReference type="RefSeq" id="WP_133698633.1">
    <property type="nucleotide sequence ID" value="NZ_SNXS01000001.1"/>
</dbReference>
<dbReference type="InParanoid" id="A0A4V3CTT0"/>
<keyword evidence="3" id="KW-1185">Reference proteome</keyword>
<dbReference type="Pfam" id="PF00583">
    <property type="entry name" value="Acetyltransf_1"/>
    <property type="match status" value="1"/>
</dbReference>
<gene>
    <name evidence="2" type="ORF">DES47_1014</name>
</gene>
<dbReference type="EMBL" id="SNXS01000001">
    <property type="protein sequence ID" value="TDP73958.1"/>
    <property type="molecule type" value="Genomic_DNA"/>
</dbReference>
<dbReference type="InterPro" id="IPR016181">
    <property type="entry name" value="Acyl_CoA_acyltransferase"/>
</dbReference>
<comment type="caution">
    <text evidence="2">The sequence shown here is derived from an EMBL/GenBank/DDBJ whole genome shotgun (WGS) entry which is preliminary data.</text>
</comment>
<evidence type="ECO:0000259" key="1">
    <source>
        <dbReference type="PROSITE" id="PS51186"/>
    </source>
</evidence>
<dbReference type="AlphaFoldDB" id="A0A4V3CTT0"/>
<sequence>MSILQDLTLGWQTDLIFARFDGEVIERRDCVVVRTPNNPLYYWGNCLILPEPPRDADLVHWCQRFDEEIVAQQPESAHIAIGFDARAPHEPLVSWHNAGFEVFGTVALRLRPPLLREPRRVLPAGIRFRVMDLPLGIDACVDLQCEVDGGFHNPASYREHRKRQMRRHQAMQEQGMGHWFGLWHERAMVADCGLFRAGTLGRFQMVGTHPAWRRRGLCAGLIHAVCRHGFEQMGLEELVICADPNDVAIGIYEGLGFERDSRYWGAHKHPPALTGD</sequence>
<dbReference type="PROSITE" id="PS51186">
    <property type="entry name" value="GNAT"/>
    <property type="match status" value="1"/>
</dbReference>
<keyword evidence="2" id="KW-0808">Transferase</keyword>
<evidence type="ECO:0000313" key="3">
    <source>
        <dbReference type="Proteomes" id="UP000295361"/>
    </source>
</evidence>
<dbReference type="SUPFAM" id="SSF55729">
    <property type="entry name" value="Acyl-CoA N-acyltransferases (Nat)"/>
    <property type="match status" value="1"/>
</dbReference>
<feature type="domain" description="N-acetyltransferase" evidence="1">
    <location>
        <begin position="126"/>
        <end position="276"/>
    </location>
</feature>
<name>A0A4V3CTT0_9BURK</name>
<dbReference type="Proteomes" id="UP000295361">
    <property type="component" value="Unassembled WGS sequence"/>
</dbReference>
<reference evidence="2 3" key="1">
    <citation type="submission" date="2019-03" db="EMBL/GenBank/DDBJ databases">
        <title>Genomic Encyclopedia of Type Strains, Phase IV (KMG-IV): sequencing the most valuable type-strain genomes for metagenomic binning, comparative biology and taxonomic classification.</title>
        <authorList>
            <person name="Goeker M."/>
        </authorList>
    </citation>
    <scope>NUCLEOTIDE SEQUENCE [LARGE SCALE GENOMIC DNA]</scope>
    <source>
        <strain evidence="2 3">DSM 16998</strain>
    </source>
</reference>
<dbReference type="InterPro" id="IPR000182">
    <property type="entry name" value="GNAT_dom"/>
</dbReference>
<dbReference type="GO" id="GO:0016747">
    <property type="term" value="F:acyltransferase activity, transferring groups other than amino-acyl groups"/>
    <property type="evidence" value="ECO:0007669"/>
    <property type="project" value="InterPro"/>
</dbReference>
<organism evidence="2 3">
    <name type="scientific">Roseateles toxinivorans</name>
    <dbReference type="NCBI Taxonomy" id="270368"/>
    <lineage>
        <taxon>Bacteria</taxon>
        <taxon>Pseudomonadati</taxon>
        <taxon>Pseudomonadota</taxon>
        <taxon>Betaproteobacteria</taxon>
        <taxon>Burkholderiales</taxon>
        <taxon>Sphaerotilaceae</taxon>
        <taxon>Roseateles</taxon>
    </lineage>
</organism>
<protein>
    <submittedName>
        <fullName evidence="2">Acetyltransferase (GNAT) family protein</fullName>
    </submittedName>
</protein>
<accession>A0A4V3CTT0</accession>
<proteinExistence type="predicted"/>
<evidence type="ECO:0000313" key="2">
    <source>
        <dbReference type="EMBL" id="TDP73958.1"/>
    </source>
</evidence>